<dbReference type="AlphaFoldDB" id="A0ABD0LZI7"/>
<sequence>MASGWMTRLLDSGTEGTLALSLALGHELGIFDVIMASPQPMTSVEIAEKAKLKERQGQRDQDRAMYDLRKIFSVNKGGQGWRAPTLCEPKREVGRYTRILLQDEYVYATLCVIFLDGDTSRRVA</sequence>
<proteinExistence type="predicted"/>
<dbReference type="Proteomes" id="UP001519460">
    <property type="component" value="Unassembled WGS sequence"/>
</dbReference>
<reference evidence="2 3" key="1">
    <citation type="journal article" date="2023" name="Sci. Data">
        <title>Genome assembly of the Korean intertidal mud-creeper Batillaria attramentaria.</title>
        <authorList>
            <person name="Patra A.K."/>
            <person name="Ho P.T."/>
            <person name="Jun S."/>
            <person name="Lee S.J."/>
            <person name="Kim Y."/>
            <person name="Won Y.J."/>
        </authorList>
    </citation>
    <scope>NUCLEOTIDE SEQUENCE [LARGE SCALE GENOMIC DNA]</scope>
    <source>
        <strain evidence="2">Wonlab-2016</strain>
    </source>
</reference>
<organism evidence="2 3">
    <name type="scientific">Batillaria attramentaria</name>
    <dbReference type="NCBI Taxonomy" id="370345"/>
    <lineage>
        <taxon>Eukaryota</taxon>
        <taxon>Metazoa</taxon>
        <taxon>Spiralia</taxon>
        <taxon>Lophotrochozoa</taxon>
        <taxon>Mollusca</taxon>
        <taxon>Gastropoda</taxon>
        <taxon>Caenogastropoda</taxon>
        <taxon>Sorbeoconcha</taxon>
        <taxon>Cerithioidea</taxon>
        <taxon>Batillariidae</taxon>
        <taxon>Batillaria</taxon>
    </lineage>
</organism>
<accession>A0ABD0LZI7</accession>
<evidence type="ECO:0000313" key="2">
    <source>
        <dbReference type="EMBL" id="KAK7504947.1"/>
    </source>
</evidence>
<protein>
    <recommendedName>
        <fullName evidence="1">S-adenosylmethionine-dependent methyltransferase Rv2258c-like winged HTH domain-containing protein</fullName>
    </recommendedName>
</protein>
<evidence type="ECO:0000313" key="3">
    <source>
        <dbReference type="Proteomes" id="UP001519460"/>
    </source>
</evidence>
<evidence type="ECO:0000259" key="1">
    <source>
        <dbReference type="Pfam" id="PF21320"/>
    </source>
</evidence>
<gene>
    <name evidence="2" type="ORF">BaRGS_00003975</name>
</gene>
<feature type="non-terminal residue" evidence="2">
    <location>
        <position position="124"/>
    </location>
</feature>
<dbReference type="Pfam" id="PF21320">
    <property type="entry name" value="WHD_Rv2258c"/>
    <property type="match status" value="1"/>
</dbReference>
<comment type="caution">
    <text evidence="2">The sequence shown here is derived from an EMBL/GenBank/DDBJ whole genome shotgun (WGS) entry which is preliminary data.</text>
</comment>
<feature type="domain" description="S-adenosylmethionine-dependent methyltransferase Rv2258c-like winged HTH" evidence="1">
    <location>
        <begin position="17"/>
        <end position="55"/>
    </location>
</feature>
<dbReference type="EMBL" id="JACVVK020000013">
    <property type="protein sequence ID" value="KAK7504947.1"/>
    <property type="molecule type" value="Genomic_DNA"/>
</dbReference>
<keyword evidence="3" id="KW-1185">Reference proteome</keyword>
<name>A0ABD0LZI7_9CAEN</name>
<dbReference type="InterPro" id="IPR048711">
    <property type="entry name" value="WHD_Rv2258c"/>
</dbReference>